<sequence length="82" mass="9242">MITGKCNYRFLAALSSRCQSVRKVVPRTSSWQSRDRTDHQGTDDQCPDDRAQQCHPPVLPTFVPVVTQQLCQSMPSNAAYQC</sequence>
<dbReference type="EMBL" id="CATNWA010014203">
    <property type="protein sequence ID" value="CAI9568923.1"/>
    <property type="molecule type" value="Genomic_DNA"/>
</dbReference>
<organism evidence="2 3">
    <name type="scientific">Staurois parvus</name>
    <dbReference type="NCBI Taxonomy" id="386267"/>
    <lineage>
        <taxon>Eukaryota</taxon>
        <taxon>Metazoa</taxon>
        <taxon>Chordata</taxon>
        <taxon>Craniata</taxon>
        <taxon>Vertebrata</taxon>
        <taxon>Euteleostomi</taxon>
        <taxon>Amphibia</taxon>
        <taxon>Batrachia</taxon>
        <taxon>Anura</taxon>
        <taxon>Neobatrachia</taxon>
        <taxon>Ranoidea</taxon>
        <taxon>Ranidae</taxon>
        <taxon>Staurois</taxon>
    </lineage>
</organism>
<feature type="compositionally biased region" description="Basic and acidic residues" evidence="1">
    <location>
        <begin position="33"/>
        <end position="50"/>
    </location>
</feature>
<name>A0ABN9DBP2_9NEOB</name>
<feature type="region of interest" description="Disordered" evidence="1">
    <location>
        <begin position="25"/>
        <end position="50"/>
    </location>
</feature>
<comment type="caution">
    <text evidence="2">The sequence shown here is derived from an EMBL/GenBank/DDBJ whole genome shotgun (WGS) entry which is preliminary data.</text>
</comment>
<protein>
    <submittedName>
        <fullName evidence="2">Uncharacterized protein</fullName>
    </submittedName>
</protein>
<evidence type="ECO:0000313" key="2">
    <source>
        <dbReference type="EMBL" id="CAI9568923.1"/>
    </source>
</evidence>
<evidence type="ECO:0000313" key="3">
    <source>
        <dbReference type="Proteomes" id="UP001162483"/>
    </source>
</evidence>
<gene>
    <name evidence="2" type="ORF">SPARVUS_LOCUS6840925</name>
</gene>
<evidence type="ECO:0000256" key="1">
    <source>
        <dbReference type="SAM" id="MobiDB-lite"/>
    </source>
</evidence>
<dbReference type="Proteomes" id="UP001162483">
    <property type="component" value="Unassembled WGS sequence"/>
</dbReference>
<reference evidence="2" key="1">
    <citation type="submission" date="2023-05" db="EMBL/GenBank/DDBJ databases">
        <authorList>
            <person name="Stuckert A."/>
        </authorList>
    </citation>
    <scope>NUCLEOTIDE SEQUENCE</scope>
</reference>
<proteinExistence type="predicted"/>
<keyword evidence="3" id="KW-1185">Reference proteome</keyword>
<accession>A0ABN9DBP2</accession>